<evidence type="ECO:0000313" key="6">
    <source>
        <dbReference type="Proteomes" id="UP000245125"/>
    </source>
</evidence>
<dbReference type="PANTHER" id="PTHR32347:SF29">
    <property type="entry name" value="UPF0194 MEMBRANE PROTEIN YBHG"/>
    <property type="match status" value="1"/>
</dbReference>
<sequence>MEQAESEARRAEANLLSAEASVKAARSSVEKARSALLYAAEGPSSGKTVHVCSPVEGRVLRLQRESEGVVSSGDPLIDVGDPKNLEVKVEVLSSDAVKLKPGTPVFFERWGGDSALRGEVTVIEPGGFTKVSSLGVEEQRTLVIADITSLPEEWQRLGDNYRVDANFIIWQGKDVLQIPAGALFRKDGDWVVFVYKNKKAVLRRIQIGHRNGFTAEVVSGLLQGEMVITHPDESIKDGSRVRPR</sequence>
<protein>
    <submittedName>
        <fullName evidence="5">Efflux transporter, RND family, MFP subunit</fullName>
    </submittedName>
</protein>
<gene>
    <name evidence="5" type="ORF">NBG4_230001</name>
</gene>
<keyword evidence="2 3" id="KW-0175">Coiled coil</keyword>
<feature type="domain" description="YknX-like C-terminal permuted SH3-like" evidence="4">
    <location>
        <begin position="175"/>
        <end position="242"/>
    </location>
</feature>
<evidence type="ECO:0000259" key="4">
    <source>
        <dbReference type="Pfam" id="PF25989"/>
    </source>
</evidence>
<reference evidence="6" key="1">
    <citation type="submission" date="2018-03" db="EMBL/GenBank/DDBJ databases">
        <authorList>
            <person name="Zecchin S."/>
        </authorList>
    </citation>
    <scope>NUCLEOTIDE SEQUENCE [LARGE SCALE GENOMIC DNA]</scope>
</reference>
<dbReference type="GO" id="GO:0030313">
    <property type="term" value="C:cell envelope"/>
    <property type="evidence" value="ECO:0007669"/>
    <property type="project" value="UniProtKB-SubCell"/>
</dbReference>
<dbReference type="Gene3D" id="2.40.420.20">
    <property type="match status" value="1"/>
</dbReference>
<dbReference type="Proteomes" id="UP000245125">
    <property type="component" value="Unassembled WGS sequence"/>
</dbReference>
<dbReference type="AlphaFoldDB" id="A0A2U3QG82"/>
<dbReference type="InterPro" id="IPR050465">
    <property type="entry name" value="UPF0194_transport"/>
</dbReference>
<dbReference type="Pfam" id="PF25989">
    <property type="entry name" value="YknX_C"/>
    <property type="match status" value="1"/>
</dbReference>
<dbReference type="PANTHER" id="PTHR32347">
    <property type="entry name" value="EFFLUX SYSTEM COMPONENT YKNX-RELATED"/>
    <property type="match status" value="1"/>
</dbReference>
<feature type="coiled-coil region" evidence="3">
    <location>
        <begin position="1"/>
        <end position="28"/>
    </location>
</feature>
<name>A0A2U3QG82_9BACT</name>
<evidence type="ECO:0000256" key="2">
    <source>
        <dbReference type="ARBA" id="ARBA00023054"/>
    </source>
</evidence>
<evidence type="ECO:0000313" key="5">
    <source>
        <dbReference type="EMBL" id="SPQ00402.1"/>
    </source>
</evidence>
<evidence type="ECO:0000256" key="3">
    <source>
        <dbReference type="SAM" id="Coils"/>
    </source>
</evidence>
<organism evidence="5 6">
    <name type="scientific">Candidatus Sulfobium mesophilum</name>
    <dbReference type="NCBI Taxonomy" id="2016548"/>
    <lineage>
        <taxon>Bacteria</taxon>
        <taxon>Pseudomonadati</taxon>
        <taxon>Nitrospirota</taxon>
        <taxon>Nitrospiria</taxon>
        <taxon>Nitrospirales</taxon>
        <taxon>Nitrospiraceae</taxon>
        <taxon>Candidatus Sulfobium</taxon>
    </lineage>
</organism>
<dbReference type="Gene3D" id="2.40.30.170">
    <property type="match status" value="1"/>
</dbReference>
<dbReference type="Gene3D" id="2.40.50.100">
    <property type="match status" value="1"/>
</dbReference>
<proteinExistence type="predicted"/>
<accession>A0A2U3QG82</accession>
<dbReference type="Gene3D" id="1.10.287.470">
    <property type="entry name" value="Helix hairpin bin"/>
    <property type="match status" value="1"/>
</dbReference>
<keyword evidence="6" id="KW-1185">Reference proteome</keyword>
<dbReference type="EMBL" id="OUUY01000068">
    <property type="protein sequence ID" value="SPQ00402.1"/>
    <property type="molecule type" value="Genomic_DNA"/>
</dbReference>
<comment type="subcellular location">
    <subcellularLocation>
        <location evidence="1">Cell envelope</location>
    </subcellularLocation>
</comment>
<dbReference type="InterPro" id="IPR058637">
    <property type="entry name" value="YknX-like_C"/>
</dbReference>
<evidence type="ECO:0000256" key="1">
    <source>
        <dbReference type="ARBA" id="ARBA00004196"/>
    </source>
</evidence>